<dbReference type="AlphaFoldDB" id="A0A482XUQ2"/>
<dbReference type="InParanoid" id="A0A482XUQ2"/>
<comment type="caution">
    <text evidence="2">The sequence shown here is derived from an EMBL/GenBank/DDBJ whole genome shotgun (WGS) entry which is preliminary data.</text>
</comment>
<reference evidence="2 3" key="1">
    <citation type="journal article" date="2017" name="Gigascience">
        <title>Genome sequence of the small brown planthopper, Laodelphax striatellus.</title>
        <authorList>
            <person name="Zhu J."/>
            <person name="Jiang F."/>
            <person name="Wang X."/>
            <person name="Yang P."/>
            <person name="Bao Y."/>
            <person name="Zhao W."/>
            <person name="Wang W."/>
            <person name="Lu H."/>
            <person name="Wang Q."/>
            <person name="Cui N."/>
            <person name="Li J."/>
            <person name="Chen X."/>
            <person name="Luo L."/>
            <person name="Yu J."/>
            <person name="Kang L."/>
            <person name="Cui F."/>
        </authorList>
    </citation>
    <scope>NUCLEOTIDE SEQUENCE [LARGE SCALE GENOMIC DNA]</scope>
    <source>
        <strain evidence="2">Lst14</strain>
    </source>
</reference>
<dbReference type="EMBL" id="QKKF02000419">
    <property type="protein sequence ID" value="RZF49059.1"/>
    <property type="molecule type" value="Genomic_DNA"/>
</dbReference>
<feature type="transmembrane region" description="Helical" evidence="1">
    <location>
        <begin position="114"/>
        <end position="140"/>
    </location>
</feature>
<dbReference type="SMR" id="A0A482XUQ2"/>
<evidence type="ECO:0000256" key="1">
    <source>
        <dbReference type="SAM" id="Phobius"/>
    </source>
</evidence>
<name>A0A482XUQ2_LAOST</name>
<protein>
    <submittedName>
        <fullName evidence="2">Uncharacterized protein</fullName>
    </submittedName>
</protein>
<keyword evidence="1" id="KW-0812">Transmembrane</keyword>
<sequence>MTKTDPRRSASHSDWGWRWRWRGWNGGEAGGDCHRGAAAGRRTVAATQRTRGRRAPVGQVATAVIQLKPSHLSESTSAASSSFWPAELPSGGKMMKQKKQRSTTTTTTTTDSTVYIVCTAVVISIVVVLTIVVIVIVAAVKLFATAFSIASATPMPPIEN</sequence>
<gene>
    <name evidence="2" type="ORF">LSTR_LSTR012124</name>
</gene>
<proteinExistence type="predicted"/>
<evidence type="ECO:0000313" key="3">
    <source>
        <dbReference type="Proteomes" id="UP000291343"/>
    </source>
</evidence>
<accession>A0A482XUQ2</accession>
<keyword evidence="1" id="KW-0472">Membrane</keyword>
<keyword evidence="1" id="KW-1133">Transmembrane helix</keyword>
<dbReference type="Proteomes" id="UP000291343">
    <property type="component" value="Unassembled WGS sequence"/>
</dbReference>
<keyword evidence="3" id="KW-1185">Reference proteome</keyword>
<evidence type="ECO:0000313" key="2">
    <source>
        <dbReference type="EMBL" id="RZF49059.1"/>
    </source>
</evidence>
<organism evidence="2 3">
    <name type="scientific">Laodelphax striatellus</name>
    <name type="common">Small brown planthopper</name>
    <name type="synonym">Delphax striatella</name>
    <dbReference type="NCBI Taxonomy" id="195883"/>
    <lineage>
        <taxon>Eukaryota</taxon>
        <taxon>Metazoa</taxon>
        <taxon>Ecdysozoa</taxon>
        <taxon>Arthropoda</taxon>
        <taxon>Hexapoda</taxon>
        <taxon>Insecta</taxon>
        <taxon>Pterygota</taxon>
        <taxon>Neoptera</taxon>
        <taxon>Paraneoptera</taxon>
        <taxon>Hemiptera</taxon>
        <taxon>Auchenorrhyncha</taxon>
        <taxon>Fulgoroidea</taxon>
        <taxon>Delphacidae</taxon>
        <taxon>Criomorphinae</taxon>
        <taxon>Laodelphax</taxon>
    </lineage>
</organism>